<dbReference type="RefSeq" id="WP_209906934.1">
    <property type="nucleotide sequence ID" value="NZ_JAGIOE010000001.1"/>
</dbReference>
<evidence type="ECO:0000256" key="7">
    <source>
        <dbReference type="SAM" id="Phobius"/>
    </source>
</evidence>
<feature type="compositionally biased region" description="Polar residues" evidence="6">
    <location>
        <begin position="64"/>
        <end position="73"/>
    </location>
</feature>
<dbReference type="Pfam" id="PF13396">
    <property type="entry name" value="PLDc_N"/>
    <property type="match status" value="1"/>
</dbReference>
<keyword evidence="10" id="KW-1185">Reference proteome</keyword>
<evidence type="ECO:0000256" key="2">
    <source>
        <dbReference type="ARBA" id="ARBA00022475"/>
    </source>
</evidence>
<feature type="region of interest" description="Disordered" evidence="6">
    <location>
        <begin position="64"/>
        <end position="138"/>
    </location>
</feature>
<evidence type="ECO:0000256" key="1">
    <source>
        <dbReference type="ARBA" id="ARBA00004651"/>
    </source>
</evidence>
<feature type="domain" description="Cardiolipin synthase N-terminal" evidence="8">
    <location>
        <begin position="14"/>
        <end position="59"/>
    </location>
</feature>
<accession>A0ABS4WD22</accession>
<keyword evidence="4 7" id="KW-1133">Transmembrane helix</keyword>
<evidence type="ECO:0000313" key="9">
    <source>
        <dbReference type="EMBL" id="MBP2373808.1"/>
    </source>
</evidence>
<reference evidence="9 10" key="1">
    <citation type="submission" date="2021-03" db="EMBL/GenBank/DDBJ databases">
        <title>Sequencing the genomes of 1000 actinobacteria strains.</title>
        <authorList>
            <person name="Klenk H.-P."/>
        </authorList>
    </citation>
    <scope>NUCLEOTIDE SEQUENCE [LARGE SCALE GENOMIC DNA]</scope>
    <source>
        <strain evidence="9 10">DSM 15454</strain>
    </source>
</reference>
<dbReference type="Proteomes" id="UP000766570">
    <property type="component" value="Unassembled WGS sequence"/>
</dbReference>
<dbReference type="EMBL" id="JAGIOE010000001">
    <property type="protein sequence ID" value="MBP2373808.1"/>
    <property type="molecule type" value="Genomic_DNA"/>
</dbReference>
<proteinExistence type="predicted"/>
<evidence type="ECO:0000259" key="8">
    <source>
        <dbReference type="Pfam" id="PF13396"/>
    </source>
</evidence>
<organism evidence="9 10">
    <name type="scientific">Paeniglutamicibacter psychrophenolicus</name>
    <dbReference type="NCBI Taxonomy" id="257454"/>
    <lineage>
        <taxon>Bacteria</taxon>
        <taxon>Bacillati</taxon>
        <taxon>Actinomycetota</taxon>
        <taxon>Actinomycetes</taxon>
        <taxon>Micrococcales</taxon>
        <taxon>Micrococcaceae</taxon>
        <taxon>Paeniglutamicibacter</taxon>
    </lineage>
</organism>
<evidence type="ECO:0000313" key="10">
    <source>
        <dbReference type="Proteomes" id="UP000766570"/>
    </source>
</evidence>
<sequence>MVRNFIFMALVALAVTIYALIECVRTRPSDVRSLPKAGWIAAIVLLPLIGAGLWFWLGRPSSSTYAQPTQANRPATGAPDDDPEFLRNLETQRRNKAREDELRRKEAELEARERKLREEGKPRDEGGNPTEETPRHTP</sequence>
<feature type="transmembrane region" description="Helical" evidence="7">
    <location>
        <begin position="37"/>
        <end position="57"/>
    </location>
</feature>
<evidence type="ECO:0000256" key="6">
    <source>
        <dbReference type="SAM" id="MobiDB-lite"/>
    </source>
</evidence>
<evidence type="ECO:0000256" key="4">
    <source>
        <dbReference type="ARBA" id="ARBA00022989"/>
    </source>
</evidence>
<keyword evidence="3 7" id="KW-0812">Transmembrane</keyword>
<name>A0ABS4WD22_9MICC</name>
<protein>
    <recommendedName>
        <fullName evidence="8">Cardiolipin synthase N-terminal domain-containing protein</fullName>
    </recommendedName>
</protein>
<keyword evidence="2" id="KW-1003">Cell membrane</keyword>
<evidence type="ECO:0000256" key="3">
    <source>
        <dbReference type="ARBA" id="ARBA00022692"/>
    </source>
</evidence>
<comment type="subcellular location">
    <subcellularLocation>
        <location evidence="1">Cell membrane</location>
        <topology evidence="1">Multi-pass membrane protein</topology>
    </subcellularLocation>
</comment>
<gene>
    <name evidence="9" type="ORF">JOF46_001720</name>
</gene>
<comment type="caution">
    <text evidence="9">The sequence shown here is derived from an EMBL/GenBank/DDBJ whole genome shotgun (WGS) entry which is preliminary data.</text>
</comment>
<evidence type="ECO:0000256" key="5">
    <source>
        <dbReference type="ARBA" id="ARBA00023136"/>
    </source>
</evidence>
<feature type="compositionally biased region" description="Basic and acidic residues" evidence="6">
    <location>
        <begin position="84"/>
        <end position="138"/>
    </location>
</feature>
<keyword evidence="5 7" id="KW-0472">Membrane</keyword>
<dbReference type="InterPro" id="IPR027379">
    <property type="entry name" value="CLS_N"/>
</dbReference>
<feature type="transmembrane region" description="Helical" evidence="7">
    <location>
        <begin position="6"/>
        <end position="25"/>
    </location>
</feature>